<name>A0ABP0KDC1_9DINO</name>
<feature type="coiled-coil region" evidence="1">
    <location>
        <begin position="241"/>
        <end position="268"/>
    </location>
</feature>
<keyword evidence="1" id="KW-0175">Coiled coil</keyword>
<accession>A0ABP0KDC1</accession>
<reference evidence="2 3" key="1">
    <citation type="submission" date="2024-02" db="EMBL/GenBank/DDBJ databases">
        <authorList>
            <person name="Chen Y."/>
            <person name="Shah S."/>
            <person name="Dougan E. K."/>
            <person name="Thang M."/>
            <person name="Chan C."/>
        </authorList>
    </citation>
    <scope>NUCLEOTIDE SEQUENCE [LARGE SCALE GENOMIC DNA]</scope>
</reference>
<organism evidence="2 3">
    <name type="scientific">Durusdinium trenchii</name>
    <dbReference type="NCBI Taxonomy" id="1381693"/>
    <lineage>
        <taxon>Eukaryota</taxon>
        <taxon>Sar</taxon>
        <taxon>Alveolata</taxon>
        <taxon>Dinophyceae</taxon>
        <taxon>Suessiales</taxon>
        <taxon>Symbiodiniaceae</taxon>
        <taxon>Durusdinium</taxon>
    </lineage>
</organism>
<evidence type="ECO:0000256" key="1">
    <source>
        <dbReference type="SAM" id="Coils"/>
    </source>
</evidence>
<evidence type="ECO:0000313" key="3">
    <source>
        <dbReference type="Proteomes" id="UP001642484"/>
    </source>
</evidence>
<gene>
    <name evidence="2" type="ORF">CCMP2556_LOCUS15699</name>
</gene>
<evidence type="ECO:0000313" key="2">
    <source>
        <dbReference type="EMBL" id="CAK9024621.1"/>
    </source>
</evidence>
<comment type="caution">
    <text evidence="2">The sequence shown here is derived from an EMBL/GenBank/DDBJ whole genome shotgun (WGS) entry which is preliminary data.</text>
</comment>
<dbReference type="EMBL" id="CAXAMN010008291">
    <property type="protein sequence ID" value="CAK9024621.1"/>
    <property type="molecule type" value="Genomic_DNA"/>
</dbReference>
<sequence length="357" mass="40657">MEFTCSNCGFSSFSKLIYQEHSCQGDSSRWKSYQVEVREEIVDPHPVAIATPVESTEDVGLPGMVADEDDYRDPQSAPFRCICGFSAFSQMLYEDHECKFVMREAVRASVRASTTSRLKDVGLHHERVGMVSTKQGPQTVLVKTRDSGKVLFGPRPLEKETTVAKLRDRILEVRKQPWASMKFYHKESELAAELFLHHIPEQSLLLLADINSATLDIQVKKNYFNKFPDVVTEVQIAPQSEEEYEADVRQVRENLKTLLGRYRTLSEEINSIDGAALMATIEERPRNLSCVPFSSCLSAEQFSQLQIFLQKAKTARLWKHEAFGQHYLMAWTAGHKLRLSIISEDLPTRSYLGRMGK</sequence>
<proteinExistence type="predicted"/>
<protein>
    <submittedName>
        <fullName evidence="2">Uncharacterized protein</fullName>
    </submittedName>
</protein>
<keyword evidence="3" id="KW-1185">Reference proteome</keyword>
<dbReference type="Proteomes" id="UP001642484">
    <property type="component" value="Unassembled WGS sequence"/>
</dbReference>